<accession>A0A6A6EC36</accession>
<proteinExistence type="predicted"/>
<keyword evidence="3" id="KW-1185">Reference proteome</keyword>
<feature type="compositionally biased region" description="Basic residues" evidence="1">
    <location>
        <begin position="82"/>
        <end position="112"/>
    </location>
</feature>
<reference evidence="2" key="1">
    <citation type="journal article" date="2020" name="Stud. Mycol.">
        <title>101 Dothideomycetes genomes: a test case for predicting lifestyles and emergence of pathogens.</title>
        <authorList>
            <person name="Haridas S."/>
            <person name="Albert R."/>
            <person name="Binder M."/>
            <person name="Bloem J."/>
            <person name="Labutti K."/>
            <person name="Salamov A."/>
            <person name="Andreopoulos B."/>
            <person name="Baker S."/>
            <person name="Barry K."/>
            <person name="Bills G."/>
            <person name="Bluhm B."/>
            <person name="Cannon C."/>
            <person name="Castanera R."/>
            <person name="Culley D."/>
            <person name="Daum C."/>
            <person name="Ezra D."/>
            <person name="Gonzalez J."/>
            <person name="Henrissat B."/>
            <person name="Kuo A."/>
            <person name="Liang C."/>
            <person name="Lipzen A."/>
            <person name="Lutzoni F."/>
            <person name="Magnuson J."/>
            <person name="Mondo S."/>
            <person name="Nolan M."/>
            <person name="Ohm R."/>
            <person name="Pangilinan J."/>
            <person name="Park H.-J."/>
            <person name="Ramirez L."/>
            <person name="Alfaro M."/>
            <person name="Sun H."/>
            <person name="Tritt A."/>
            <person name="Yoshinaga Y."/>
            <person name="Zwiers L.-H."/>
            <person name="Turgeon B."/>
            <person name="Goodwin S."/>
            <person name="Spatafora J."/>
            <person name="Crous P."/>
            <person name="Grigoriev I."/>
        </authorList>
    </citation>
    <scope>NUCLEOTIDE SEQUENCE</scope>
    <source>
        <strain evidence="2">CBS 207.26</strain>
    </source>
</reference>
<evidence type="ECO:0000313" key="2">
    <source>
        <dbReference type="EMBL" id="KAF2188372.1"/>
    </source>
</evidence>
<dbReference type="EMBL" id="ML994624">
    <property type="protein sequence ID" value="KAF2188372.1"/>
    <property type="molecule type" value="Genomic_DNA"/>
</dbReference>
<name>A0A6A6EC36_9PEZI</name>
<protein>
    <submittedName>
        <fullName evidence="2">Uncharacterized protein</fullName>
    </submittedName>
</protein>
<evidence type="ECO:0000313" key="3">
    <source>
        <dbReference type="Proteomes" id="UP000800200"/>
    </source>
</evidence>
<dbReference type="AlphaFoldDB" id="A0A6A6EC36"/>
<evidence type="ECO:0000256" key="1">
    <source>
        <dbReference type="SAM" id="MobiDB-lite"/>
    </source>
</evidence>
<dbReference type="Proteomes" id="UP000800200">
    <property type="component" value="Unassembled WGS sequence"/>
</dbReference>
<gene>
    <name evidence="2" type="ORF">K469DRAFT_94795</name>
</gene>
<organism evidence="2 3">
    <name type="scientific">Zopfia rhizophila CBS 207.26</name>
    <dbReference type="NCBI Taxonomy" id="1314779"/>
    <lineage>
        <taxon>Eukaryota</taxon>
        <taxon>Fungi</taxon>
        <taxon>Dikarya</taxon>
        <taxon>Ascomycota</taxon>
        <taxon>Pezizomycotina</taxon>
        <taxon>Dothideomycetes</taxon>
        <taxon>Dothideomycetes incertae sedis</taxon>
        <taxon>Zopfiaceae</taxon>
        <taxon>Zopfia</taxon>
    </lineage>
</organism>
<sequence length="112" mass="12526">MLNPARGAPGHIVKAKTALSVLHLFLISLTFTSRMKLSCLLQRDSTTLSLPQQPALSPQNLAHRPTLNKLSLSLSSLVHPSSTHHHNNHNPDRRRKRHVRLSHSHSRGVHQP</sequence>
<feature type="region of interest" description="Disordered" evidence="1">
    <location>
        <begin position="77"/>
        <end position="112"/>
    </location>
</feature>